<evidence type="ECO:0000313" key="2">
    <source>
        <dbReference type="Proteomes" id="UP001200022"/>
    </source>
</evidence>
<reference evidence="1 2" key="1">
    <citation type="submission" date="2022-01" db="EMBL/GenBank/DDBJ databases">
        <title>Draft genome sequence of Sabulilitoribacter multivorans KCTC 32326.</title>
        <authorList>
            <person name="Oh J.-S."/>
        </authorList>
    </citation>
    <scope>NUCLEOTIDE SEQUENCE [LARGE SCALE GENOMIC DNA]</scope>
    <source>
        <strain evidence="1 2">M-M16</strain>
    </source>
</reference>
<evidence type="ECO:0000313" key="1">
    <source>
        <dbReference type="EMBL" id="MCF7561483.1"/>
    </source>
</evidence>
<gene>
    <name evidence="1" type="ORF">L3X39_12620</name>
</gene>
<dbReference type="Proteomes" id="UP001200022">
    <property type="component" value="Unassembled WGS sequence"/>
</dbReference>
<sequence>MRTYFIIFVALILVGCKSYHVENYGFHQELKKKFIETSISDECLEKASHFEDVYLSDIKNLKGYSWDKERYTASFEITNNKRGYITIAPQGVECNSIRKTVTFVQPRDFSFEENKEEVLHDLIWISKKLCNEDEFKVVEQALKKVVNSNSYRNDDTFIFLYPELNFDDPDSNFTTNFNEFTAIFYKELDSSRYSIMYLFQ</sequence>
<dbReference type="EMBL" id="JAKKDV010000005">
    <property type="protein sequence ID" value="MCF7561483.1"/>
    <property type="molecule type" value="Genomic_DNA"/>
</dbReference>
<dbReference type="RefSeq" id="WP_237232214.1">
    <property type="nucleotide sequence ID" value="NZ_JAKKDV010000005.1"/>
</dbReference>
<keyword evidence="2" id="KW-1185">Reference proteome</keyword>
<name>A0ABS9ILK6_9FLAO</name>
<dbReference type="PROSITE" id="PS51257">
    <property type="entry name" value="PROKAR_LIPOPROTEIN"/>
    <property type="match status" value="1"/>
</dbReference>
<evidence type="ECO:0008006" key="3">
    <source>
        <dbReference type="Google" id="ProtNLM"/>
    </source>
</evidence>
<protein>
    <recommendedName>
        <fullName evidence="3">Lipoprotein</fullName>
    </recommendedName>
</protein>
<comment type="caution">
    <text evidence="1">The sequence shown here is derived from an EMBL/GenBank/DDBJ whole genome shotgun (WGS) entry which is preliminary data.</text>
</comment>
<accession>A0ABS9ILK6</accession>
<organism evidence="1 2">
    <name type="scientific">Flaviramulus multivorans</name>
    <dbReference type="NCBI Taxonomy" id="1304750"/>
    <lineage>
        <taxon>Bacteria</taxon>
        <taxon>Pseudomonadati</taxon>
        <taxon>Bacteroidota</taxon>
        <taxon>Flavobacteriia</taxon>
        <taxon>Flavobacteriales</taxon>
        <taxon>Flavobacteriaceae</taxon>
        <taxon>Flaviramulus</taxon>
    </lineage>
</organism>
<proteinExistence type="predicted"/>